<dbReference type="PANTHER" id="PTHR30509">
    <property type="entry name" value="P-HYDROXYBENZOIC ACID EFFLUX PUMP SUBUNIT-RELATED"/>
    <property type="match status" value="1"/>
</dbReference>
<comment type="caution">
    <text evidence="10">The sequence shown here is derived from an EMBL/GenBank/DDBJ whole genome shotgun (WGS) entry which is preliminary data.</text>
</comment>
<accession>A0A919GNT0</accession>
<dbReference type="Proteomes" id="UP000603708">
    <property type="component" value="Unassembled WGS sequence"/>
</dbReference>
<evidence type="ECO:0000256" key="6">
    <source>
        <dbReference type="ARBA" id="ARBA00043993"/>
    </source>
</evidence>
<feature type="transmembrane region" description="Helical" evidence="8">
    <location>
        <begin position="476"/>
        <end position="493"/>
    </location>
</feature>
<protein>
    <submittedName>
        <fullName evidence="10">Membrane protein</fullName>
    </submittedName>
</protein>
<reference evidence="10" key="1">
    <citation type="journal article" date="2014" name="Int. J. Syst. Evol. Microbiol.">
        <title>Complete genome sequence of Corynebacterium casei LMG S-19264T (=DSM 44701T), isolated from a smear-ripened cheese.</title>
        <authorList>
            <consortium name="US DOE Joint Genome Institute (JGI-PGF)"/>
            <person name="Walter F."/>
            <person name="Albersmeier A."/>
            <person name="Kalinowski J."/>
            <person name="Ruckert C."/>
        </authorList>
    </citation>
    <scope>NUCLEOTIDE SEQUENCE</scope>
    <source>
        <strain evidence="10">JCM 5069</strain>
    </source>
</reference>
<dbReference type="Pfam" id="PF13515">
    <property type="entry name" value="FUSC_2"/>
    <property type="match status" value="1"/>
</dbReference>
<name>A0A919GNT0_9ACTN</name>
<feature type="transmembrane region" description="Helical" evidence="8">
    <location>
        <begin position="59"/>
        <end position="77"/>
    </location>
</feature>
<feature type="domain" description="Integral membrane bound transporter" evidence="9">
    <location>
        <begin position="436"/>
        <end position="561"/>
    </location>
</feature>
<feature type="transmembrane region" description="Helical" evidence="8">
    <location>
        <begin position="133"/>
        <end position="151"/>
    </location>
</feature>
<sequence length="785" mass="82786">MERAVTERAVMRRARKGWADVRDRFAASDPGLIRLLSALSTLCAVLLALGALASLHAPVPILVSGALTAMVSTVAVTEPRPRDQALTLAAGVPVALATMAVGSALAPYRAVADAVFVLLIFAALHIRRLGPRATALGVFVFQLYFVTQFVGTRVQQLPHLLLAVLVAFGSSALVRFAVLRSSPERTLARLRRAFGLRLVLVLDALIEVAEGGPRAPRAERAVDGLRRYAARLHTGALVIQNRLATGAPDERTATAVRRGVAEAETAVERLAVLVLRVLWPGADDDALTRHLAKPRPADTFVDARDTATLPALVHELRALRAAIGPGRPRPAGSDPAEVRDRLLGYRNDEHLPDASAAMRDAFRSAGDFAHAMFGPRPAAAENTEAAQDAEWAARSRAEPAAEDRGPAKGVVPKGQGPRIRPTTRTALQVATGSALAVVGGELLSPQRWYWAVFTCWVVFISTASTGEVLIRGYRRLVGTVAGVAAGLALAALIGDRPWAAFALAGLSVFGMYHTTAVSYTLMSFFVTTMIGMLYTLLHALTPGVLVVRIEETALGTACGLTAAVLVLPVRTRDRTDQLLRDVLERLRAVLSRSLAELGGAGGGDLLVPARALDSALDGLRLSVQPLTSPVSPLRSRRRTALRVLGLLETAAFHARGLAAAADLVPAGTRMGADPRLVAEAGRMDRNLATLIGRVAARGEPGGGGTAFEPGAVPVRLAAGEGGAHAEDANATRRVLRHLQRLDQSLEGLARTLDVPVRDGLVRPPAGLTPPGPAVAQAPPPGQRFA</sequence>
<feature type="transmembrane region" description="Helical" evidence="8">
    <location>
        <begin position="84"/>
        <end position="102"/>
    </location>
</feature>
<keyword evidence="11" id="KW-1185">Reference proteome</keyword>
<dbReference type="GO" id="GO:0005886">
    <property type="term" value="C:plasma membrane"/>
    <property type="evidence" value="ECO:0007669"/>
    <property type="project" value="UniProtKB-SubCell"/>
</dbReference>
<dbReference type="PANTHER" id="PTHR30509:SF9">
    <property type="entry name" value="MULTIDRUG RESISTANCE PROTEIN MDTO"/>
    <property type="match status" value="1"/>
</dbReference>
<dbReference type="RefSeq" id="WP_229925110.1">
    <property type="nucleotide sequence ID" value="NZ_BNCD01000029.1"/>
</dbReference>
<gene>
    <name evidence="10" type="ORF">GCM10018793_63890</name>
</gene>
<keyword evidence="2" id="KW-1003">Cell membrane</keyword>
<evidence type="ECO:0000256" key="7">
    <source>
        <dbReference type="SAM" id="MobiDB-lite"/>
    </source>
</evidence>
<evidence type="ECO:0000259" key="9">
    <source>
        <dbReference type="Pfam" id="PF13515"/>
    </source>
</evidence>
<feature type="transmembrane region" description="Helical" evidence="8">
    <location>
        <begin position="499"/>
        <end position="517"/>
    </location>
</feature>
<keyword evidence="4 8" id="KW-1133">Transmembrane helix</keyword>
<evidence type="ECO:0000313" key="10">
    <source>
        <dbReference type="EMBL" id="GHH87584.1"/>
    </source>
</evidence>
<evidence type="ECO:0000313" key="11">
    <source>
        <dbReference type="Proteomes" id="UP000603708"/>
    </source>
</evidence>
<keyword evidence="5 8" id="KW-0472">Membrane</keyword>
<evidence type="ECO:0000256" key="1">
    <source>
        <dbReference type="ARBA" id="ARBA00004651"/>
    </source>
</evidence>
<evidence type="ECO:0000256" key="3">
    <source>
        <dbReference type="ARBA" id="ARBA00022692"/>
    </source>
</evidence>
<feature type="region of interest" description="Disordered" evidence="7">
    <location>
        <begin position="392"/>
        <end position="420"/>
    </location>
</feature>
<dbReference type="InterPro" id="IPR049453">
    <property type="entry name" value="Memb_transporter_dom"/>
</dbReference>
<evidence type="ECO:0000256" key="8">
    <source>
        <dbReference type="SAM" id="Phobius"/>
    </source>
</evidence>
<reference evidence="10" key="2">
    <citation type="submission" date="2020-09" db="EMBL/GenBank/DDBJ databases">
        <authorList>
            <person name="Sun Q."/>
            <person name="Ohkuma M."/>
        </authorList>
    </citation>
    <scope>NUCLEOTIDE SEQUENCE</scope>
    <source>
        <strain evidence="10">JCM 5069</strain>
    </source>
</reference>
<feature type="region of interest" description="Disordered" evidence="7">
    <location>
        <begin position="761"/>
        <end position="785"/>
    </location>
</feature>
<feature type="compositionally biased region" description="Pro residues" evidence="7">
    <location>
        <begin position="766"/>
        <end position="785"/>
    </location>
</feature>
<comment type="subcellular location">
    <subcellularLocation>
        <location evidence="1">Cell membrane</location>
        <topology evidence="1">Multi-pass membrane protein</topology>
    </subcellularLocation>
</comment>
<evidence type="ECO:0000256" key="5">
    <source>
        <dbReference type="ARBA" id="ARBA00023136"/>
    </source>
</evidence>
<organism evidence="10 11">
    <name type="scientific">Streptomyces sulfonofaciens</name>
    <dbReference type="NCBI Taxonomy" id="68272"/>
    <lineage>
        <taxon>Bacteria</taxon>
        <taxon>Bacillati</taxon>
        <taxon>Actinomycetota</taxon>
        <taxon>Actinomycetes</taxon>
        <taxon>Kitasatosporales</taxon>
        <taxon>Streptomycetaceae</taxon>
        <taxon>Streptomyces</taxon>
    </lineage>
</organism>
<feature type="transmembrane region" description="Helical" evidence="8">
    <location>
        <begin position="524"/>
        <end position="547"/>
    </location>
</feature>
<feature type="transmembrane region" description="Helical" evidence="8">
    <location>
        <begin position="449"/>
        <end position="469"/>
    </location>
</feature>
<evidence type="ECO:0000256" key="4">
    <source>
        <dbReference type="ARBA" id="ARBA00022989"/>
    </source>
</evidence>
<dbReference type="AlphaFoldDB" id="A0A919GNT0"/>
<feature type="transmembrane region" description="Helical" evidence="8">
    <location>
        <begin position="32"/>
        <end position="53"/>
    </location>
</feature>
<comment type="similarity">
    <text evidence="6">Belongs to the YccS/YhfK family.</text>
</comment>
<feature type="transmembrane region" description="Helical" evidence="8">
    <location>
        <begin position="157"/>
        <end position="179"/>
    </location>
</feature>
<dbReference type="EMBL" id="BNCD01000029">
    <property type="protein sequence ID" value="GHH87584.1"/>
    <property type="molecule type" value="Genomic_DNA"/>
</dbReference>
<proteinExistence type="inferred from homology"/>
<keyword evidence="3 8" id="KW-0812">Transmembrane</keyword>
<evidence type="ECO:0000256" key="2">
    <source>
        <dbReference type="ARBA" id="ARBA00022475"/>
    </source>
</evidence>
<feature type="compositionally biased region" description="Basic and acidic residues" evidence="7">
    <location>
        <begin position="392"/>
        <end position="406"/>
    </location>
</feature>